<feature type="compositionally biased region" description="Low complexity" evidence="1">
    <location>
        <begin position="203"/>
        <end position="220"/>
    </location>
</feature>
<proteinExistence type="predicted"/>
<sequence length="525" mass="57531">MSHVVVFNSSAKTVKIPTTPVKYLSEIRDEACQKFHLSKDHYTLKYNNKPIALSQQIRLAGLAQGARLELVQASRSPTVISVALQLPATENNVRLTNKFASNTSLWAILRQFESGEGGNYNFTQRGVPELNENGKSGAGRLNYESPVITVMPGHKEYSHLSDLQKTLTQLGFDSGSALLRLNYKNSGKPLEEAMTEITQYFKSSESPPSGAHAASAAQESTVPDPANAAPEALETVAGESVKQSETENIHEPMEVDPPPVSGQNGSNPSDADKTVEISCAETSAPTVLQVTASSEPPTPDASVKKRVYAAPDSATPRAALQPYNEADYIPSIDHAKSHQASLTTRGRNTRLPSDKELEEQENARLEKLNAAAEKGSVVHVRLPNVERVSINVDKSSTAEYLYKEVEEVIQFKDEFHLHHRADNGQQVIIARDNKRLILDWNFRKSELVTFTWSDKASSAARTSRSVLKAEWQAQAKPLPVVDPVVEPKPEPVQTPTKAEGKRKAGSGGDKESKLKNLLSKHMFKK</sequence>
<dbReference type="GO" id="GO:0012506">
    <property type="term" value="C:vesicle membrane"/>
    <property type="evidence" value="ECO:0007669"/>
    <property type="project" value="TreeGrafter"/>
</dbReference>
<dbReference type="GO" id="GO:0005737">
    <property type="term" value="C:cytoplasm"/>
    <property type="evidence" value="ECO:0007669"/>
    <property type="project" value="TreeGrafter"/>
</dbReference>
<evidence type="ECO:0000313" key="3">
    <source>
        <dbReference type="EMBL" id="KAH7131993.1"/>
    </source>
</evidence>
<evidence type="ECO:0000259" key="2">
    <source>
        <dbReference type="Pfam" id="PF11470"/>
    </source>
</evidence>
<dbReference type="GO" id="GO:0006886">
    <property type="term" value="P:intracellular protein transport"/>
    <property type="evidence" value="ECO:0007669"/>
    <property type="project" value="TreeGrafter"/>
</dbReference>
<feature type="region of interest" description="Disordered" evidence="1">
    <location>
        <begin position="201"/>
        <end position="272"/>
    </location>
</feature>
<dbReference type="GO" id="GO:0005634">
    <property type="term" value="C:nucleus"/>
    <property type="evidence" value="ECO:0007669"/>
    <property type="project" value="TreeGrafter"/>
</dbReference>
<gene>
    <name evidence="3" type="ORF">B0J11DRAFT_427195</name>
</gene>
<dbReference type="Pfam" id="PF11470">
    <property type="entry name" value="TUG-UBL1"/>
    <property type="match status" value="1"/>
</dbReference>
<dbReference type="Proteomes" id="UP000700596">
    <property type="component" value="Unassembled WGS sequence"/>
</dbReference>
<dbReference type="SUPFAM" id="SSF54236">
    <property type="entry name" value="Ubiquitin-like"/>
    <property type="match status" value="1"/>
</dbReference>
<evidence type="ECO:0000313" key="4">
    <source>
        <dbReference type="Proteomes" id="UP000700596"/>
    </source>
</evidence>
<dbReference type="PANTHER" id="PTHR46467">
    <property type="entry name" value="TETHER CONTAINING UBX DOMAIN FOR GLUT4"/>
    <property type="match status" value="1"/>
</dbReference>
<dbReference type="OrthoDB" id="440781at2759"/>
<keyword evidence="4" id="KW-1185">Reference proteome</keyword>
<dbReference type="EMBL" id="JAGMWT010000003">
    <property type="protein sequence ID" value="KAH7131993.1"/>
    <property type="molecule type" value="Genomic_DNA"/>
</dbReference>
<dbReference type="PANTHER" id="PTHR46467:SF1">
    <property type="entry name" value="TETHER CONTAINING UBX DOMAIN FOR GLUT4"/>
    <property type="match status" value="1"/>
</dbReference>
<name>A0A9P9E6V2_9PLEO</name>
<comment type="caution">
    <text evidence="3">The sequence shown here is derived from an EMBL/GenBank/DDBJ whole genome shotgun (WGS) entry which is preliminary data.</text>
</comment>
<dbReference type="CDD" id="cd16105">
    <property type="entry name" value="Ubl_ASPSCR1_like"/>
    <property type="match status" value="1"/>
</dbReference>
<feature type="region of interest" description="Disordered" evidence="1">
    <location>
        <begin position="478"/>
        <end position="525"/>
    </location>
</feature>
<feature type="compositionally biased region" description="Basic and acidic residues" evidence="1">
    <location>
        <begin position="498"/>
        <end position="514"/>
    </location>
</feature>
<evidence type="ECO:0000256" key="1">
    <source>
        <dbReference type="SAM" id="MobiDB-lite"/>
    </source>
</evidence>
<dbReference type="CDD" id="cd17075">
    <property type="entry name" value="UBX1_UBXN9"/>
    <property type="match status" value="1"/>
</dbReference>
<reference evidence="3" key="1">
    <citation type="journal article" date="2021" name="Nat. Commun.">
        <title>Genetic determinants of endophytism in the Arabidopsis root mycobiome.</title>
        <authorList>
            <person name="Mesny F."/>
            <person name="Miyauchi S."/>
            <person name="Thiergart T."/>
            <person name="Pickel B."/>
            <person name="Atanasova L."/>
            <person name="Karlsson M."/>
            <person name="Huettel B."/>
            <person name="Barry K.W."/>
            <person name="Haridas S."/>
            <person name="Chen C."/>
            <person name="Bauer D."/>
            <person name="Andreopoulos W."/>
            <person name="Pangilinan J."/>
            <person name="LaButti K."/>
            <person name="Riley R."/>
            <person name="Lipzen A."/>
            <person name="Clum A."/>
            <person name="Drula E."/>
            <person name="Henrissat B."/>
            <person name="Kohler A."/>
            <person name="Grigoriev I.V."/>
            <person name="Martin F.M."/>
            <person name="Hacquard S."/>
        </authorList>
    </citation>
    <scope>NUCLEOTIDE SEQUENCE</scope>
    <source>
        <strain evidence="3">MPI-CAGE-CH-0243</strain>
    </source>
</reference>
<dbReference type="InterPro" id="IPR029071">
    <property type="entry name" value="Ubiquitin-like_domsf"/>
</dbReference>
<dbReference type="InterPro" id="IPR021569">
    <property type="entry name" value="TUG-UBL1"/>
</dbReference>
<dbReference type="Gene3D" id="3.10.20.90">
    <property type="entry name" value="Phosphatidylinositol 3-kinase Catalytic Subunit, Chain A, domain 1"/>
    <property type="match status" value="1"/>
</dbReference>
<accession>A0A9P9E6V2</accession>
<organism evidence="3 4">
    <name type="scientific">Dendryphion nanum</name>
    <dbReference type="NCBI Taxonomy" id="256645"/>
    <lineage>
        <taxon>Eukaryota</taxon>
        <taxon>Fungi</taxon>
        <taxon>Dikarya</taxon>
        <taxon>Ascomycota</taxon>
        <taxon>Pezizomycotina</taxon>
        <taxon>Dothideomycetes</taxon>
        <taxon>Pleosporomycetidae</taxon>
        <taxon>Pleosporales</taxon>
        <taxon>Torulaceae</taxon>
        <taxon>Dendryphion</taxon>
    </lineage>
</organism>
<feature type="compositionally biased region" description="Basic and acidic residues" evidence="1">
    <location>
        <begin position="242"/>
        <end position="253"/>
    </location>
</feature>
<dbReference type="InterPro" id="IPR059238">
    <property type="entry name" value="UBX1_UBXN9"/>
</dbReference>
<dbReference type="AlphaFoldDB" id="A0A9P9E6V2"/>
<feature type="domain" description="TUG ubiquitin-like" evidence="2">
    <location>
        <begin position="9"/>
        <end position="70"/>
    </location>
</feature>
<protein>
    <submittedName>
        <fullName evidence="3">GLUT4 regulating protein TUG-domain-containing protein</fullName>
    </submittedName>
</protein>